<dbReference type="RefSeq" id="WP_221859470.1">
    <property type="nucleotide sequence ID" value="NZ_BAAAYV010000012.1"/>
</dbReference>
<protein>
    <submittedName>
        <fullName evidence="5">Aldehyde dehydrogenase family protein</fullName>
    </submittedName>
</protein>
<dbReference type="PROSITE" id="PS00687">
    <property type="entry name" value="ALDEHYDE_DEHYDR_GLU"/>
    <property type="match status" value="1"/>
</dbReference>
<feature type="domain" description="Aldehyde dehydrogenase" evidence="4">
    <location>
        <begin position="4"/>
        <end position="459"/>
    </location>
</feature>
<gene>
    <name evidence="5" type="ORF">GCM10022202_24160</name>
</gene>
<accession>A0ABP7BKC3</accession>
<dbReference type="InterPro" id="IPR015590">
    <property type="entry name" value="Aldehyde_DH_dom"/>
</dbReference>
<comment type="similarity">
    <text evidence="3">Belongs to the aldehyde dehydrogenase family.</text>
</comment>
<keyword evidence="6" id="KW-1185">Reference proteome</keyword>
<dbReference type="EMBL" id="BAAAYV010000012">
    <property type="protein sequence ID" value="GAA3661886.1"/>
    <property type="molecule type" value="Genomic_DNA"/>
</dbReference>
<dbReference type="InterPro" id="IPR029510">
    <property type="entry name" value="Ald_DH_CS_GLU"/>
</dbReference>
<name>A0ABP7BKC3_9MICO</name>
<evidence type="ECO:0000313" key="5">
    <source>
        <dbReference type="EMBL" id="GAA3661886.1"/>
    </source>
</evidence>
<feature type="active site" evidence="2">
    <location>
        <position position="230"/>
    </location>
</feature>
<evidence type="ECO:0000313" key="6">
    <source>
        <dbReference type="Proteomes" id="UP001410795"/>
    </source>
</evidence>
<dbReference type="Gene3D" id="3.40.605.10">
    <property type="entry name" value="Aldehyde Dehydrogenase, Chain A, domain 1"/>
    <property type="match status" value="1"/>
</dbReference>
<keyword evidence="1 3" id="KW-0560">Oxidoreductase</keyword>
<dbReference type="PANTHER" id="PTHR11699">
    <property type="entry name" value="ALDEHYDE DEHYDROGENASE-RELATED"/>
    <property type="match status" value="1"/>
</dbReference>
<comment type="caution">
    <text evidence="5">The sequence shown here is derived from an EMBL/GenBank/DDBJ whole genome shotgun (WGS) entry which is preliminary data.</text>
</comment>
<dbReference type="SUPFAM" id="SSF53720">
    <property type="entry name" value="ALDH-like"/>
    <property type="match status" value="1"/>
</dbReference>
<evidence type="ECO:0000256" key="1">
    <source>
        <dbReference type="ARBA" id="ARBA00023002"/>
    </source>
</evidence>
<evidence type="ECO:0000259" key="4">
    <source>
        <dbReference type="Pfam" id="PF00171"/>
    </source>
</evidence>
<evidence type="ECO:0000256" key="3">
    <source>
        <dbReference type="RuleBase" id="RU003345"/>
    </source>
</evidence>
<dbReference type="InterPro" id="IPR016163">
    <property type="entry name" value="Ald_DH_C"/>
</dbReference>
<dbReference type="InterPro" id="IPR016161">
    <property type="entry name" value="Ald_DH/histidinol_DH"/>
</dbReference>
<organism evidence="5 6">
    <name type="scientific">Microbacterium marinilacus</name>
    <dbReference type="NCBI Taxonomy" id="415209"/>
    <lineage>
        <taxon>Bacteria</taxon>
        <taxon>Bacillati</taxon>
        <taxon>Actinomycetota</taxon>
        <taxon>Actinomycetes</taxon>
        <taxon>Micrococcales</taxon>
        <taxon>Microbacteriaceae</taxon>
        <taxon>Microbacterium</taxon>
    </lineage>
</organism>
<dbReference type="Pfam" id="PF00171">
    <property type="entry name" value="Aldedh"/>
    <property type="match status" value="1"/>
</dbReference>
<dbReference type="Gene3D" id="3.40.309.10">
    <property type="entry name" value="Aldehyde Dehydrogenase, Chain A, domain 2"/>
    <property type="match status" value="1"/>
</dbReference>
<dbReference type="Proteomes" id="UP001410795">
    <property type="component" value="Unassembled WGS sequence"/>
</dbReference>
<evidence type="ECO:0000256" key="2">
    <source>
        <dbReference type="PROSITE-ProRule" id="PRU10007"/>
    </source>
</evidence>
<reference evidence="6" key="1">
    <citation type="journal article" date="2019" name="Int. J. Syst. Evol. Microbiol.">
        <title>The Global Catalogue of Microorganisms (GCM) 10K type strain sequencing project: providing services to taxonomists for standard genome sequencing and annotation.</title>
        <authorList>
            <consortium name="The Broad Institute Genomics Platform"/>
            <consortium name="The Broad Institute Genome Sequencing Center for Infectious Disease"/>
            <person name="Wu L."/>
            <person name="Ma J."/>
        </authorList>
    </citation>
    <scope>NUCLEOTIDE SEQUENCE [LARGE SCALE GENOMIC DNA]</scope>
    <source>
        <strain evidence="6">JCM 16546</strain>
    </source>
</reference>
<sequence length="469" mass="49105">MPDLEVRNPSRRSEVVGTVREASAADVDAAARAAAAAQRGWAAEPAAARADALVRAAARIEASADELGVLLAREAGVPVAEATREAGGAAHLLRAAAELAATLDHADEHDTAGGGRIRVGRRPLGVVAGIVPWNAPLGLAAQKVGPALVAGNAVIVKPSPLAPLAVTRLLGLLAGELPEDLLSVVNGAGETGSALIAHPVVRKVSFTGGGETARHIMRAAADRLTRVHFELGGNDPAVVLDDADLDLAAERIAQTAFRRAGQICYAVKRVYVPERAATDFTDRLRARVDALAIGDAVDPRTTMGPVNNARQFESVSALAERTRRAGRSVLELGAPVDETPWEDGWYLRPALVPDADHGDELVTVEQFGPLLPVVSYRSEDDAIAMANDSEYGLGSSVWSADPDHAFAVASRIEAGVTFVNGHVLSPDAFRLVPFGGVKQSGIGWENSPAGLDEYLEFHSIDVHPVPPAR</sequence>
<dbReference type="InterPro" id="IPR016162">
    <property type="entry name" value="Ald_DH_N"/>
</dbReference>
<proteinExistence type="inferred from homology"/>